<feature type="compositionally biased region" description="Basic and acidic residues" evidence="1">
    <location>
        <begin position="1"/>
        <end position="32"/>
    </location>
</feature>
<comment type="caution">
    <text evidence="2">The sequence shown here is derived from an EMBL/GenBank/DDBJ whole genome shotgun (WGS) entry which is preliminary data.</text>
</comment>
<evidence type="ECO:0000313" key="3">
    <source>
        <dbReference type="Proteomes" id="UP001250932"/>
    </source>
</evidence>
<evidence type="ECO:0000313" key="2">
    <source>
        <dbReference type="EMBL" id="MDT7040869.1"/>
    </source>
</evidence>
<name>A0ABU3K3D1_9BACT</name>
<organism evidence="2 3">
    <name type="scientific">Candidatus Nitronereus thalassa</name>
    <dbReference type="NCBI Taxonomy" id="3020898"/>
    <lineage>
        <taxon>Bacteria</taxon>
        <taxon>Pseudomonadati</taxon>
        <taxon>Nitrospirota</taxon>
        <taxon>Nitrospiria</taxon>
        <taxon>Nitrospirales</taxon>
        <taxon>Nitrospiraceae</taxon>
        <taxon>Candidatus Nitronereus</taxon>
    </lineage>
</organism>
<protein>
    <submittedName>
        <fullName evidence="2">Uncharacterized protein</fullName>
    </submittedName>
</protein>
<dbReference type="Proteomes" id="UP001250932">
    <property type="component" value="Unassembled WGS sequence"/>
</dbReference>
<evidence type="ECO:0000256" key="1">
    <source>
        <dbReference type="SAM" id="MobiDB-lite"/>
    </source>
</evidence>
<proteinExistence type="predicted"/>
<dbReference type="RefSeq" id="WP_313831228.1">
    <property type="nucleotide sequence ID" value="NZ_JAQOUE010000001.1"/>
</dbReference>
<gene>
    <name evidence="2" type="ORF">PPG34_00820</name>
</gene>
<accession>A0ABU3K3D1</accession>
<reference evidence="2 3" key="1">
    <citation type="journal article" date="2023" name="ISME J.">
        <title>Cultivation and genomic characterization of novel and ubiquitous marine nitrite-oxidizing bacteria from the Nitrospirales.</title>
        <authorList>
            <person name="Mueller A.J."/>
            <person name="Daebeler A."/>
            <person name="Herbold C.W."/>
            <person name="Kirkegaard R.H."/>
            <person name="Daims H."/>
        </authorList>
    </citation>
    <scope>NUCLEOTIDE SEQUENCE [LARGE SCALE GENOMIC DNA]</scope>
    <source>
        <strain evidence="2 3">EB</strain>
    </source>
</reference>
<sequence length="129" mass="14121">MANHTDEHKAAAQQAEADKKAAEDKAAEDKAAAQKAAVTPPVGPTPDAKPPIPLSRAVKGFEYQDHKEVPARDDQGQVIKRGDQTVMKRMPMMRPLEEGDLMSWNVVGDVLILCTRDGRKHRVSLNGSR</sequence>
<dbReference type="EMBL" id="JAQOUE010000001">
    <property type="protein sequence ID" value="MDT7040869.1"/>
    <property type="molecule type" value="Genomic_DNA"/>
</dbReference>
<feature type="compositionally biased region" description="Pro residues" evidence="1">
    <location>
        <begin position="41"/>
        <end position="53"/>
    </location>
</feature>
<feature type="region of interest" description="Disordered" evidence="1">
    <location>
        <begin position="1"/>
        <end position="54"/>
    </location>
</feature>
<keyword evidence="3" id="KW-1185">Reference proteome</keyword>